<evidence type="ECO:0000313" key="5">
    <source>
        <dbReference type="Proteomes" id="UP001552299"/>
    </source>
</evidence>
<evidence type="ECO:0000313" key="4">
    <source>
        <dbReference type="EMBL" id="KAL0927195.1"/>
    </source>
</evidence>
<sequence length="227" mass="25784">MPHLHQTTTRRRTFAGPPPDAGVPPDHRLTLYLRRTTTRRRTSAEPQPDARVPPNHRLTSYLGQTTTRHRTSAEPLPNTGVPPDHRLMPEFHQKFRIQKECDPLISVTYISLPQSSLLKSTVISSEKEERKMNGSKLTPEVDRIFQLLDANGDGKLSSAKISEAMTKLDTISPEEIKWLVAELDGDGDGVIGYDDFKAFCLRFLWGPPGFDFYRSWNLVAHLLMIRL</sequence>
<feature type="domain" description="EF-hand" evidence="3">
    <location>
        <begin position="171"/>
        <end position="206"/>
    </location>
</feature>
<dbReference type="SMART" id="SM00054">
    <property type="entry name" value="EFh"/>
    <property type="match status" value="2"/>
</dbReference>
<dbReference type="SUPFAM" id="SSF47473">
    <property type="entry name" value="EF-hand"/>
    <property type="match status" value="1"/>
</dbReference>
<dbReference type="InterPro" id="IPR011992">
    <property type="entry name" value="EF-hand-dom_pair"/>
</dbReference>
<dbReference type="InterPro" id="IPR002048">
    <property type="entry name" value="EF_hand_dom"/>
</dbReference>
<dbReference type="Pfam" id="PF13499">
    <property type="entry name" value="EF-hand_7"/>
    <property type="match status" value="1"/>
</dbReference>
<organism evidence="4 5">
    <name type="scientific">Dendrobium thyrsiflorum</name>
    <name type="common">Pinecone-like raceme dendrobium</name>
    <name type="synonym">Orchid</name>
    <dbReference type="NCBI Taxonomy" id="117978"/>
    <lineage>
        <taxon>Eukaryota</taxon>
        <taxon>Viridiplantae</taxon>
        <taxon>Streptophyta</taxon>
        <taxon>Embryophyta</taxon>
        <taxon>Tracheophyta</taxon>
        <taxon>Spermatophyta</taxon>
        <taxon>Magnoliopsida</taxon>
        <taxon>Liliopsida</taxon>
        <taxon>Asparagales</taxon>
        <taxon>Orchidaceae</taxon>
        <taxon>Epidendroideae</taxon>
        <taxon>Malaxideae</taxon>
        <taxon>Dendrobiinae</taxon>
        <taxon>Dendrobium</taxon>
    </lineage>
</organism>
<proteinExistence type="predicted"/>
<dbReference type="PROSITE" id="PS00018">
    <property type="entry name" value="EF_HAND_1"/>
    <property type="match status" value="1"/>
</dbReference>
<evidence type="ECO:0000256" key="2">
    <source>
        <dbReference type="SAM" id="MobiDB-lite"/>
    </source>
</evidence>
<dbReference type="Proteomes" id="UP001552299">
    <property type="component" value="Unassembled WGS sequence"/>
</dbReference>
<dbReference type="Gene3D" id="1.10.238.10">
    <property type="entry name" value="EF-hand"/>
    <property type="match status" value="1"/>
</dbReference>
<feature type="region of interest" description="Disordered" evidence="2">
    <location>
        <begin position="1"/>
        <end position="84"/>
    </location>
</feature>
<reference evidence="4 5" key="1">
    <citation type="journal article" date="2024" name="Plant Biotechnol. J.">
        <title>Dendrobium thyrsiflorum genome and its molecular insights into genes involved in important horticultural traits.</title>
        <authorList>
            <person name="Chen B."/>
            <person name="Wang J.Y."/>
            <person name="Zheng P.J."/>
            <person name="Li K.L."/>
            <person name="Liang Y.M."/>
            <person name="Chen X.F."/>
            <person name="Zhang C."/>
            <person name="Zhao X."/>
            <person name="He X."/>
            <person name="Zhang G.Q."/>
            <person name="Liu Z.J."/>
            <person name="Xu Q."/>
        </authorList>
    </citation>
    <scope>NUCLEOTIDE SEQUENCE [LARGE SCALE GENOMIC DNA]</scope>
    <source>
        <strain evidence="4">GZMU011</strain>
    </source>
</reference>
<evidence type="ECO:0000256" key="1">
    <source>
        <dbReference type="ARBA" id="ARBA00022837"/>
    </source>
</evidence>
<keyword evidence="1" id="KW-0106">Calcium</keyword>
<keyword evidence="5" id="KW-1185">Reference proteome</keyword>
<feature type="compositionally biased region" description="Polar residues" evidence="2">
    <location>
        <begin position="57"/>
        <end position="66"/>
    </location>
</feature>
<accession>A0ABD0VQ90</accession>
<gene>
    <name evidence="4" type="ORF">M5K25_001358</name>
</gene>
<dbReference type="AlphaFoldDB" id="A0ABD0VQ90"/>
<protein>
    <recommendedName>
        <fullName evidence="3">EF-hand domain-containing protein</fullName>
    </recommendedName>
</protein>
<dbReference type="PROSITE" id="PS50222">
    <property type="entry name" value="EF_HAND_2"/>
    <property type="match status" value="2"/>
</dbReference>
<dbReference type="CDD" id="cd00051">
    <property type="entry name" value="EFh"/>
    <property type="match status" value="1"/>
</dbReference>
<name>A0ABD0VQ90_DENTH</name>
<dbReference type="InterPro" id="IPR018247">
    <property type="entry name" value="EF_Hand_1_Ca_BS"/>
</dbReference>
<comment type="caution">
    <text evidence="4">The sequence shown here is derived from an EMBL/GenBank/DDBJ whole genome shotgun (WGS) entry which is preliminary data.</text>
</comment>
<dbReference type="EMBL" id="JANQDX010000002">
    <property type="protein sequence ID" value="KAL0927195.1"/>
    <property type="molecule type" value="Genomic_DNA"/>
</dbReference>
<feature type="domain" description="EF-hand" evidence="3">
    <location>
        <begin position="136"/>
        <end position="170"/>
    </location>
</feature>
<evidence type="ECO:0000259" key="3">
    <source>
        <dbReference type="PROSITE" id="PS50222"/>
    </source>
</evidence>